<evidence type="ECO:0000313" key="14">
    <source>
        <dbReference type="EMBL" id="RMC21052.1"/>
    </source>
</evidence>
<dbReference type="GO" id="GO:0015074">
    <property type="term" value="P:DNA integration"/>
    <property type="evidence" value="ECO:0007669"/>
    <property type="project" value="InterPro"/>
</dbReference>
<dbReference type="FunFam" id="3.30.420.10:FF:000032">
    <property type="entry name" value="Retrovirus-related Pol polyprotein from transposon 297-like Protein"/>
    <property type="match status" value="2"/>
</dbReference>
<keyword evidence="5" id="KW-0548">Nucleotidyltransferase</keyword>
<dbReference type="InterPro" id="IPR036397">
    <property type="entry name" value="RNaseH_sf"/>
</dbReference>
<organism evidence="14 15">
    <name type="scientific">Hirundo rustica rustica</name>
    <dbReference type="NCBI Taxonomy" id="333673"/>
    <lineage>
        <taxon>Eukaryota</taxon>
        <taxon>Metazoa</taxon>
        <taxon>Chordata</taxon>
        <taxon>Craniata</taxon>
        <taxon>Vertebrata</taxon>
        <taxon>Euteleostomi</taxon>
        <taxon>Archelosauria</taxon>
        <taxon>Archosauria</taxon>
        <taxon>Dinosauria</taxon>
        <taxon>Saurischia</taxon>
        <taxon>Theropoda</taxon>
        <taxon>Coelurosauria</taxon>
        <taxon>Aves</taxon>
        <taxon>Neognathae</taxon>
        <taxon>Neoaves</taxon>
        <taxon>Telluraves</taxon>
        <taxon>Australaves</taxon>
        <taxon>Passeriformes</taxon>
        <taxon>Sylvioidea</taxon>
        <taxon>Hirundinidae</taxon>
        <taxon>Hirundo</taxon>
    </lineage>
</organism>
<accession>A0A3M0L5W1</accession>
<keyword evidence="8" id="KW-0378">Hydrolase</keyword>
<dbReference type="InterPro" id="IPR000477">
    <property type="entry name" value="RT_dom"/>
</dbReference>
<dbReference type="Pfam" id="PF18697">
    <property type="entry name" value="MLVIN_C"/>
    <property type="match status" value="1"/>
</dbReference>
<feature type="domain" description="Integrase catalytic" evidence="13">
    <location>
        <begin position="2408"/>
        <end position="2565"/>
    </location>
</feature>
<evidence type="ECO:0000256" key="3">
    <source>
        <dbReference type="ARBA" id="ARBA00018735"/>
    </source>
</evidence>
<dbReference type="InterPro" id="IPR010661">
    <property type="entry name" value="RVT_thumb"/>
</dbReference>
<dbReference type="InterPro" id="IPR012337">
    <property type="entry name" value="RNaseH-like_sf"/>
</dbReference>
<keyword evidence="7" id="KW-0255">Endonuclease</keyword>
<dbReference type="Gene3D" id="3.30.420.10">
    <property type="entry name" value="Ribonuclease H-like superfamily/Ribonuclease H"/>
    <property type="match status" value="4"/>
</dbReference>
<dbReference type="Gene3D" id="1.10.1200.30">
    <property type="match status" value="1"/>
</dbReference>
<evidence type="ECO:0000259" key="12">
    <source>
        <dbReference type="PROSITE" id="PS50879"/>
    </source>
</evidence>
<dbReference type="InterPro" id="IPR043128">
    <property type="entry name" value="Rev_trsase/Diguanyl_cyclase"/>
</dbReference>
<dbReference type="InterPro" id="IPR021109">
    <property type="entry name" value="Peptidase_aspartic_dom_sf"/>
</dbReference>
<reference evidence="14 15" key="1">
    <citation type="submission" date="2018-07" db="EMBL/GenBank/DDBJ databases">
        <title>A high quality draft genome assembly of the barn swallow (H. rustica rustica).</title>
        <authorList>
            <person name="Formenti G."/>
            <person name="Chiara M."/>
            <person name="Poveda L."/>
            <person name="Francoijs K.-J."/>
            <person name="Bonisoli-Alquati A."/>
            <person name="Canova L."/>
            <person name="Gianfranceschi L."/>
            <person name="Horner D.S."/>
            <person name="Saino N."/>
        </authorList>
    </citation>
    <scope>NUCLEOTIDE SEQUENCE [LARGE SCALE GENOMIC DNA]</scope>
    <source>
        <strain evidence="14">Chelidonia</strain>
        <tissue evidence="14">Blood</tissue>
    </source>
</reference>
<dbReference type="PROSITE" id="PS50994">
    <property type="entry name" value="INTEGRASE"/>
    <property type="match status" value="2"/>
</dbReference>
<dbReference type="CDD" id="cd09273">
    <property type="entry name" value="RNase_HI_RT_Bel"/>
    <property type="match status" value="2"/>
</dbReference>
<dbReference type="Pfam" id="PF00665">
    <property type="entry name" value="rve"/>
    <property type="match status" value="2"/>
</dbReference>
<feature type="domain" description="Reverse transcriptase" evidence="11">
    <location>
        <begin position="110"/>
        <end position="300"/>
    </location>
</feature>
<keyword evidence="6" id="KW-0540">Nuclease</keyword>
<dbReference type="InterPro" id="IPR041577">
    <property type="entry name" value="RT_RNaseH_2"/>
</dbReference>
<dbReference type="SUPFAM" id="SSF56672">
    <property type="entry name" value="DNA/RNA polymerases"/>
    <property type="match status" value="3"/>
</dbReference>
<dbReference type="Gene3D" id="1.10.340.70">
    <property type="match status" value="2"/>
</dbReference>
<dbReference type="Gene3D" id="3.10.20.370">
    <property type="match status" value="2"/>
</dbReference>
<feature type="domain" description="Reverse transcriptase" evidence="11">
    <location>
        <begin position="1705"/>
        <end position="1895"/>
    </location>
</feature>
<protein>
    <recommendedName>
        <fullName evidence="3">Gag-Pol polyprotein</fullName>
        <ecNumber evidence="2">3.1.26.4</ecNumber>
    </recommendedName>
</protein>
<dbReference type="InterPro" id="IPR001584">
    <property type="entry name" value="Integrase_cat-core"/>
</dbReference>
<evidence type="ECO:0000256" key="2">
    <source>
        <dbReference type="ARBA" id="ARBA00012180"/>
    </source>
</evidence>
<dbReference type="SUPFAM" id="SSF53098">
    <property type="entry name" value="Ribonuclease H-like"/>
    <property type="match status" value="4"/>
</dbReference>
<dbReference type="Gene3D" id="3.10.10.10">
    <property type="entry name" value="HIV Type 1 Reverse Transcriptase, subunit A, domain 1"/>
    <property type="match status" value="3"/>
</dbReference>
<feature type="domain" description="RNase H type-1" evidence="12">
    <location>
        <begin position="543"/>
        <end position="689"/>
    </location>
</feature>
<dbReference type="EMBL" id="QRBI01000093">
    <property type="protein sequence ID" value="RMC21052.1"/>
    <property type="molecule type" value="Genomic_DNA"/>
</dbReference>
<feature type="domain" description="Integrase catalytic" evidence="13">
    <location>
        <begin position="813"/>
        <end position="970"/>
    </location>
</feature>
<dbReference type="Pfam" id="PF17919">
    <property type="entry name" value="RT_RNaseH_2"/>
    <property type="match status" value="2"/>
</dbReference>
<comment type="similarity">
    <text evidence="1">Belongs to the beta type-B retroviral polymerase family. HERV class-II K(HML-2) pol subfamily.</text>
</comment>
<evidence type="ECO:0000256" key="9">
    <source>
        <dbReference type="ARBA" id="ARBA00022918"/>
    </source>
</evidence>
<dbReference type="PROSITE" id="PS50878">
    <property type="entry name" value="RT_POL"/>
    <property type="match status" value="2"/>
</dbReference>
<dbReference type="GO" id="GO:0004523">
    <property type="term" value="F:RNA-DNA hybrid ribonuclease activity"/>
    <property type="evidence" value="ECO:0007669"/>
    <property type="project" value="UniProtKB-EC"/>
</dbReference>
<proteinExistence type="inferred from homology"/>
<evidence type="ECO:0000259" key="13">
    <source>
        <dbReference type="PROSITE" id="PS50994"/>
    </source>
</evidence>
<dbReference type="GO" id="GO:0003964">
    <property type="term" value="F:RNA-directed DNA polymerase activity"/>
    <property type="evidence" value="ECO:0007669"/>
    <property type="project" value="UniProtKB-KW"/>
</dbReference>
<dbReference type="InterPro" id="IPR043502">
    <property type="entry name" value="DNA/RNA_pol_sf"/>
</dbReference>
<dbReference type="Proteomes" id="UP000269221">
    <property type="component" value="Unassembled WGS sequence"/>
</dbReference>
<dbReference type="Gene3D" id="2.30.30.850">
    <property type="match status" value="1"/>
</dbReference>
<dbReference type="InterPro" id="IPR008916">
    <property type="entry name" value="Retrov_capsid_C"/>
</dbReference>
<comment type="caution">
    <text evidence="14">The sequence shown here is derived from an EMBL/GenBank/DDBJ whole genome shotgun (WGS) entry which is preliminary data.</text>
</comment>
<dbReference type="EC" id="3.1.26.4" evidence="2"/>
<evidence type="ECO:0000256" key="10">
    <source>
        <dbReference type="ARBA" id="ARBA00023172"/>
    </source>
</evidence>
<dbReference type="FunFam" id="3.30.70.270:FF:000020">
    <property type="entry name" value="Transposon Tf2-6 polyprotein-like Protein"/>
    <property type="match status" value="2"/>
</dbReference>
<gene>
    <name evidence="14" type="ORF">DUI87_01908</name>
</gene>
<evidence type="ECO:0000313" key="15">
    <source>
        <dbReference type="Proteomes" id="UP000269221"/>
    </source>
</evidence>
<evidence type="ECO:0000256" key="6">
    <source>
        <dbReference type="ARBA" id="ARBA00022722"/>
    </source>
</evidence>
<evidence type="ECO:0000256" key="8">
    <source>
        <dbReference type="ARBA" id="ARBA00022801"/>
    </source>
</evidence>
<feature type="domain" description="RNase H type-1" evidence="12">
    <location>
        <begin position="2138"/>
        <end position="2284"/>
    </location>
</feature>
<dbReference type="Gene3D" id="3.30.70.270">
    <property type="match status" value="6"/>
</dbReference>
<dbReference type="Pfam" id="PF00075">
    <property type="entry name" value="RNase_H"/>
    <property type="match status" value="2"/>
</dbReference>
<dbReference type="InterPro" id="IPR002156">
    <property type="entry name" value="RNaseH_domain"/>
</dbReference>
<dbReference type="PANTHER" id="PTHR41694:SF5">
    <property type="entry name" value="RIBONUCLEASE H"/>
    <property type="match status" value="1"/>
</dbReference>
<evidence type="ECO:0000259" key="11">
    <source>
        <dbReference type="PROSITE" id="PS50878"/>
    </source>
</evidence>
<evidence type="ECO:0000256" key="1">
    <source>
        <dbReference type="ARBA" id="ARBA00010879"/>
    </source>
</evidence>
<dbReference type="GO" id="GO:0006310">
    <property type="term" value="P:DNA recombination"/>
    <property type="evidence" value="ECO:0007669"/>
    <property type="project" value="UniProtKB-KW"/>
</dbReference>
<evidence type="ECO:0000256" key="7">
    <source>
        <dbReference type="ARBA" id="ARBA00022759"/>
    </source>
</evidence>
<keyword evidence="9" id="KW-0695">RNA-directed DNA polymerase</keyword>
<dbReference type="GO" id="GO:0003676">
    <property type="term" value="F:nucleic acid binding"/>
    <property type="evidence" value="ECO:0007669"/>
    <property type="project" value="InterPro"/>
</dbReference>
<dbReference type="Pfam" id="PF00078">
    <property type="entry name" value="RVT_1"/>
    <property type="match status" value="3"/>
</dbReference>
<dbReference type="InterPro" id="IPR040643">
    <property type="entry name" value="MLVIN_C"/>
</dbReference>
<sequence length="2689" mass="303360">MRDLLEQLEARIIFKNGEISLEVKDQQYVELLSLMLITKEIEVASEKENFRKIMDQVFPGVWASNIPGRAKNALPVQIRLKEGGQPVRVKQYPLKKEDIEGVSPIIENFLQLGLLRECQSDFNTPILPVKKPDGSYRLVQDLRAVNKVTEDLYPVVANPYTLLTRLTPELTWFTVLDLKDAFFCLPLHEASQKIFAFEWESPKTGRKTQLTWCVLPQGYKNSPTIFGEQLAKDLESWEPPPGEGQLLQYVDDLLIATRTQETCVDWTVSLLNFLGLQGYRVSQKKAQIVRQTVIYLGYEVSAGQRTLGQDRKEAICQTPKPQTVKELRTFLGMTGWCRLWIYNYGLLVKPLYALITEGSRDLQWTKEATQAFDQLKKALMSAPALGLPNVSKPFFLFSHEKQGIALGILAQNLGPYRRAVAYLSKQLDTAAKGWPGCLRAVAAVAINIQEARKFTLGQKMTVLVSHTMSAVLEAKGGHWLSPQRFLKYQAILVEQDDVEIVVTNIVNPASFLSGSMGEPVIHDCLETIEATYSSRPDLKDTPLEDADTWFTDGSSYVVSGRRHAGYAVTTSREVIESGPLPTNTSAQKAEIMALIRALELAKGKEINIYTDSRYAFGVVHAHGAIWKERGLLNSQGKSIKHAQEILRLLDAIQLPERVAVMHIKAHQKVSSELEEGNMLADREAKEAAKGEVPDKAVEAALIPDGKISIEGKPVYNKKDKKLIKVEKASYNQEGWAVTEEGKLVVPSYLVWSLVQREHEKTHWGIDALYNHLKERIMARKLQGTVIQVTHQCSLCLRTNPKNTPKPKVGQIGKGCGPGQQWQIDFTELPRKGGYRYLLVLTDTFSAWPEAFPARTAKAREVTKALLQEIIPRFGVPATISSDRGPYFISKIVQQVSHHLGIDWELHTPYHPQSSGQVEKMNHLIKQQIVRLGQEANLSWPQALPLALLRIRTKPRAKEKLSPFEILYGRPYAVQEGTASIQVCTEYHKNQTKITPPVPRKAVITKMPAIPEVEEQITPVVTKIGPYAIKKTGVQKLIVNPKWSLKRVEMGVQVKNEGAQEQVLEEMALTNANEQCKAAILSLPMEPAPTLNDMLQGPNGQLATQRPFVLDYSEPFWGRDLMAQWGVTIGIPDATPVFQAAATEERPTQKLNWKTDSPVWVEQWLLSKEKLKALQELVDEQLAKGHIVETMSPWNSSDFVIKKANKGKWRLLHDLHQINNVIEDMGSLQPGMPSQRCSPKIGIWQLLISKIAFSRFLCTLMMPHVSHSRSLPSTEKPSGKDITVNFFSRGQGTRYVFVSGLSSLLSPVCAAAGEVVILHYMDDVLVCAPNDDLLSHVLDLTIHSLVAAGFELQEEKIQRMPPWKYLGLEIGKRTIVPQKLVVKNNIKTLADVQQLCGSLNWVRPWLGLTTEDLDPPFNLLKGGEELSSPRTLTQEARAAREKVQDCMATRQANRCKSDLPFKFIILGKLPHLHRMIFPWERVEESKKDKDCRDPLLIIEWFFLSHHRSKRMTRPQELVAELIRKARTWIKELARYDFECIHIPIEPCVFTETYHFLIGLKWLPVRLDKTSIAFKEMRPIEKRNDLITIQPAWPRQEQGDLLEQLEARIIFKNGEISLEVKDQQYVELLSLMLITKEIEVASEKENFRKIMDQVFPGVWASNIPGRAKNALPVQIRLKEGGQPVRVKQYPLKKEDIEGVSPIIENFLQLGLLRECQSDFNTPILPVKKPDGSYRLVQDLRAVNKVTEDLYPVVANPYTLLTRLTPELTWFTVLDLKDAFFCLPLHEASQKIFAFEWESPKTGRKTQLTWCVLPQGYKNSPTIFGEQLAKDLESWEPPPGEGQLLQYVDDLLIATRTQETCVDWTVSLLNFLGLQGYRVSQKKAQIVRQTVIYLGYEVSAGQRTLGQDRKEAICQTPKPQTVKELRTFLGMTGWCRLWIYNYGLLVKPLYALITEGSRDLQWTKEATQAFDQLKKALMSAPALGLPNVSKPFFLFSHEKQGIALGILAQNLGPYRRAVAYLSKQLDTAAKGWPGCLRAVAAVAINIQEARKFTLGQKMTVLVSHTMSAVLEAKGGHWLSPQRFLKYQAILVEQDDVEIVVTNIVNPASFLSGSMGEPVIHDCLETIEATYSSRPDLKDTPLEDADTWFTDGSSYVVSGRRHAGYAVTTSREVIESGPLPTNTSAQKAEIMALIRALELAKGKEINIYTDSRYAFGVVHAHGAIWKERGLLNSQGKSIKHAQEILRLLDAIQLPERVAVMHIKAHQKVSSELEEGNMLADREAKEAAKGEVPDKAVEAALIPDGKISIEGKPVYNKKDKKLIKVEKASYNQEGWAVTEEGKLVVPSYLVWSLVQREHEKTHWGIDALYNHLKERIMARKLQGTVIQVTHQCSLCLRTNPKNTPKPKVGQIGKGCGPGQQWQIDFTELPRKGGYRYLLVLTDTFSAWPEAFPARTAKAREVTKALLQEIIPRFGVPATISSDRGPYFISKIVQQVSHHLGIDWELHTPYHPQSSGQVEKMNHLIKQQIVRLGQEANLSWPQALPLALLRIRTKPRAKEKLSPFEILYGRPYAVQEGTASIQVGEETLHGYMVALNKQLREIEKYVAGTQNRELDGPVHDVQPGDYVYVKSFAEKTLEPQWEGPFQVLLTTFTAIKIQEQKAWIHHSRVKKAPEGIWKATPGDNELKLKLTRNNE</sequence>
<keyword evidence="4" id="KW-0808">Transferase</keyword>
<dbReference type="PROSITE" id="PS50879">
    <property type="entry name" value="RNASE_H_1"/>
    <property type="match status" value="2"/>
</dbReference>
<name>A0A3M0L5W1_HIRRU</name>
<dbReference type="STRING" id="333673.A0A3M0L5W1"/>
<keyword evidence="15" id="KW-1185">Reference proteome</keyword>
<evidence type="ECO:0000256" key="5">
    <source>
        <dbReference type="ARBA" id="ARBA00022695"/>
    </source>
</evidence>
<dbReference type="SUPFAM" id="SSF50630">
    <property type="entry name" value="Acid proteases"/>
    <property type="match status" value="1"/>
</dbReference>
<dbReference type="PANTHER" id="PTHR41694">
    <property type="entry name" value="ENDOGENOUS RETROVIRUS GROUP K MEMBER POL PROTEIN"/>
    <property type="match status" value="1"/>
</dbReference>
<evidence type="ECO:0000256" key="4">
    <source>
        <dbReference type="ARBA" id="ARBA00022679"/>
    </source>
</evidence>
<dbReference type="OrthoDB" id="9950135at2759"/>
<dbReference type="Pfam" id="PF06817">
    <property type="entry name" value="RVT_thumb"/>
    <property type="match status" value="1"/>
</dbReference>
<keyword evidence="10" id="KW-0233">DNA recombination</keyword>